<dbReference type="InterPro" id="IPR003594">
    <property type="entry name" value="HATPase_dom"/>
</dbReference>
<keyword evidence="10 11" id="KW-0472">Membrane</keyword>
<dbReference type="Proteomes" id="UP000550729">
    <property type="component" value="Unassembled WGS sequence"/>
</dbReference>
<evidence type="ECO:0000256" key="8">
    <source>
        <dbReference type="ARBA" id="ARBA00022989"/>
    </source>
</evidence>
<evidence type="ECO:0000256" key="9">
    <source>
        <dbReference type="ARBA" id="ARBA00023012"/>
    </source>
</evidence>
<dbReference type="EMBL" id="JABBNB010000001">
    <property type="protein sequence ID" value="NMN99642.1"/>
    <property type="molecule type" value="Genomic_DNA"/>
</dbReference>
<evidence type="ECO:0000259" key="12">
    <source>
        <dbReference type="PROSITE" id="PS50109"/>
    </source>
</evidence>
<proteinExistence type="predicted"/>
<dbReference type="PANTHER" id="PTHR43547:SF10">
    <property type="entry name" value="SENSOR HISTIDINE KINASE DCUS"/>
    <property type="match status" value="1"/>
</dbReference>
<keyword evidence="5" id="KW-0597">Phosphoprotein</keyword>
<dbReference type="InterPro" id="IPR004358">
    <property type="entry name" value="Sig_transdc_His_kin-like_C"/>
</dbReference>
<evidence type="ECO:0000256" key="4">
    <source>
        <dbReference type="ARBA" id="ARBA00022475"/>
    </source>
</evidence>
<dbReference type="InterPro" id="IPR029151">
    <property type="entry name" value="Sensor-like_sf"/>
</dbReference>
<evidence type="ECO:0000256" key="11">
    <source>
        <dbReference type="SAM" id="Phobius"/>
    </source>
</evidence>
<dbReference type="AlphaFoldDB" id="A0A848KT13"/>
<dbReference type="SUPFAM" id="SSF103190">
    <property type="entry name" value="Sensory domain-like"/>
    <property type="match status" value="1"/>
</dbReference>
<dbReference type="SMART" id="SM00387">
    <property type="entry name" value="HATPase_c"/>
    <property type="match status" value="1"/>
</dbReference>
<keyword evidence="8 11" id="KW-1133">Transmembrane helix</keyword>
<keyword evidence="6 11" id="KW-0812">Transmembrane</keyword>
<keyword evidence="9" id="KW-0902">Two-component regulatory system</keyword>
<feature type="domain" description="Histidine kinase" evidence="12">
    <location>
        <begin position="289"/>
        <end position="511"/>
    </location>
</feature>
<comment type="catalytic activity">
    <reaction evidence="1">
        <text>ATP + protein L-histidine = ADP + protein N-phospho-L-histidine.</text>
        <dbReference type="EC" id="2.7.13.3"/>
    </reaction>
</comment>
<gene>
    <name evidence="13" type="ORF">HH308_00220</name>
</gene>
<feature type="transmembrane region" description="Helical" evidence="11">
    <location>
        <begin position="171"/>
        <end position="192"/>
    </location>
</feature>
<sequence length="523" mass="55502">MRRLVPTSLAGQAMALAVLVVAVLVIAAGVLATLDARADGQRAAREEVGAVAASIAAAPSTAQALSTSNPTSVLQPMTERIRAQTQVAFITIMNRDGIRFTHTNPALIGQRYLGTIDAPLRGETFTETYRGTLGPSIRTVVPIRDARGSIVGLVSVGITTDSLARSWESQIPLIAGLGAAALCCALGGLWLLRRRISRDTGGLAPQELRRMYEHHDAVLRSVREGLVVVEGGRPVLFNDEARRLLESDADDPPDFLTGADPIEDRLYVDGARVLVVNRMPVATRRDSAVVTIRDRTELSSTIGELDSMTRFAEALRSQAHESANRLHTIITLVEMGRADDAVALATDSLDLSQQLIDQLAESVAEPALVALLLGKVAQAGERGIELRLTEDSQLSDTATQLLSTPELITVIGNLVDNALDAADPEDPWVELTIIGDDGRLEVVVADSGAGMDPAMFARAQQRGYSTKSGGDEAGRGIGLALVARVVRRHAGAIVAESTYGSVVRVRIDAAGHVSTTSSGRSEK</sequence>
<comment type="subcellular location">
    <subcellularLocation>
        <location evidence="2">Cell membrane</location>
        <topology evidence="2">Multi-pass membrane protein</topology>
    </subcellularLocation>
</comment>
<evidence type="ECO:0000256" key="6">
    <source>
        <dbReference type="ARBA" id="ARBA00022692"/>
    </source>
</evidence>
<evidence type="ECO:0000313" key="14">
    <source>
        <dbReference type="Proteomes" id="UP000550729"/>
    </source>
</evidence>
<dbReference type="PANTHER" id="PTHR43547">
    <property type="entry name" value="TWO-COMPONENT HISTIDINE KINASE"/>
    <property type="match status" value="1"/>
</dbReference>
<dbReference type="SUPFAM" id="SSF55874">
    <property type="entry name" value="ATPase domain of HSP90 chaperone/DNA topoisomerase II/histidine kinase"/>
    <property type="match status" value="1"/>
</dbReference>
<dbReference type="Pfam" id="PF02518">
    <property type="entry name" value="HATPase_c"/>
    <property type="match status" value="1"/>
</dbReference>
<evidence type="ECO:0000256" key="3">
    <source>
        <dbReference type="ARBA" id="ARBA00012438"/>
    </source>
</evidence>
<evidence type="ECO:0000256" key="7">
    <source>
        <dbReference type="ARBA" id="ARBA00022777"/>
    </source>
</evidence>
<dbReference type="GO" id="GO:0005886">
    <property type="term" value="C:plasma membrane"/>
    <property type="evidence" value="ECO:0007669"/>
    <property type="project" value="UniProtKB-SubCell"/>
</dbReference>
<evidence type="ECO:0000256" key="2">
    <source>
        <dbReference type="ARBA" id="ARBA00004651"/>
    </source>
</evidence>
<keyword evidence="4" id="KW-1003">Cell membrane</keyword>
<organism evidence="13 14">
    <name type="scientific">Gordonia asplenii</name>
    <dbReference type="NCBI Taxonomy" id="2725283"/>
    <lineage>
        <taxon>Bacteria</taxon>
        <taxon>Bacillati</taxon>
        <taxon>Actinomycetota</taxon>
        <taxon>Actinomycetes</taxon>
        <taxon>Mycobacteriales</taxon>
        <taxon>Gordoniaceae</taxon>
        <taxon>Gordonia</taxon>
    </lineage>
</organism>
<keyword evidence="14" id="KW-1185">Reference proteome</keyword>
<evidence type="ECO:0000256" key="10">
    <source>
        <dbReference type="ARBA" id="ARBA00023136"/>
    </source>
</evidence>
<dbReference type="InterPro" id="IPR005467">
    <property type="entry name" value="His_kinase_dom"/>
</dbReference>
<dbReference type="InterPro" id="IPR033463">
    <property type="entry name" value="sCache_3"/>
</dbReference>
<dbReference type="GO" id="GO:0000155">
    <property type="term" value="F:phosphorelay sensor kinase activity"/>
    <property type="evidence" value="ECO:0007669"/>
    <property type="project" value="TreeGrafter"/>
</dbReference>
<dbReference type="RefSeq" id="WP_170192163.1">
    <property type="nucleotide sequence ID" value="NZ_JABBNB010000001.1"/>
</dbReference>
<accession>A0A848KT13</accession>
<comment type="caution">
    <text evidence="13">The sequence shown here is derived from an EMBL/GenBank/DDBJ whole genome shotgun (WGS) entry which is preliminary data.</text>
</comment>
<dbReference type="Pfam" id="PF17203">
    <property type="entry name" value="sCache_3_2"/>
    <property type="match status" value="1"/>
</dbReference>
<keyword evidence="7 13" id="KW-0418">Kinase</keyword>
<dbReference type="PROSITE" id="PS50109">
    <property type="entry name" value="HIS_KIN"/>
    <property type="match status" value="1"/>
</dbReference>
<evidence type="ECO:0000256" key="5">
    <source>
        <dbReference type="ARBA" id="ARBA00022553"/>
    </source>
</evidence>
<reference evidence="13 14" key="1">
    <citation type="submission" date="2020-04" db="EMBL/GenBank/DDBJ databases">
        <title>Gordonia sp. nov. TBRC 11910.</title>
        <authorList>
            <person name="Suriyachadkun C."/>
        </authorList>
    </citation>
    <scope>NUCLEOTIDE SEQUENCE [LARGE SCALE GENOMIC DNA]</scope>
    <source>
        <strain evidence="13 14">TBRC 11910</strain>
    </source>
</reference>
<evidence type="ECO:0000313" key="13">
    <source>
        <dbReference type="EMBL" id="NMN99642.1"/>
    </source>
</evidence>
<keyword evidence="7 13" id="KW-0808">Transferase</keyword>
<dbReference type="EC" id="2.7.13.3" evidence="3"/>
<dbReference type="InterPro" id="IPR036890">
    <property type="entry name" value="HATPase_C_sf"/>
</dbReference>
<dbReference type="Gene3D" id="3.30.450.20">
    <property type="entry name" value="PAS domain"/>
    <property type="match status" value="1"/>
</dbReference>
<protein>
    <recommendedName>
        <fullName evidence="3">histidine kinase</fullName>
        <ecNumber evidence="3">2.7.13.3</ecNumber>
    </recommendedName>
</protein>
<name>A0A848KT13_9ACTN</name>
<dbReference type="PRINTS" id="PR00344">
    <property type="entry name" value="BCTRLSENSOR"/>
</dbReference>
<evidence type="ECO:0000256" key="1">
    <source>
        <dbReference type="ARBA" id="ARBA00000085"/>
    </source>
</evidence>
<dbReference type="Gene3D" id="3.30.565.10">
    <property type="entry name" value="Histidine kinase-like ATPase, C-terminal domain"/>
    <property type="match status" value="1"/>
</dbReference>